<dbReference type="OrthoDB" id="9762947at2"/>
<dbReference type="PANTHER" id="PTHR42770">
    <property type="entry name" value="AMINO ACID TRANSPORTER-RELATED"/>
    <property type="match status" value="1"/>
</dbReference>
<dbReference type="KEGG" id="trs:Terro_3794"/>
<dbReference type="PIRSF" id="PIRSF006060">
    <property type="entry name" value="AA_transporter"/>
    <property type="match status" value="1"/>
</dbReference>
<feature type="transmembrane region" description="Helical" evidence="5">
    <location>
        <begin position="414"/>
        <end position="436"/>
    </location>
</feature>
<feature type="domain" description="Amino acid permease/ SLC12A" evidence="6">
    <location>
        <begin position="59"/>
        <end position="464"/>
    </location>
</feature>
<dbReference type="AlphaFoldDB" id="I3ZL85"/>
<reference evidence="7 8" key="1">
    <citation type="submission" date="2012-06" db="EMBL/GenBank/DDBJ databases">
        <title>Complete genome of Terriglobus roseus DSM 18391.</title>
        <authorList>
            <consortium name="US DOE Joint Genome Institute (JGI-PGF)"/>
            <person name="Lucas S."/>
            <person name="Copeland A."/>
            <person name="Lapidus A."/>
            <person name="Glavina del Rio T."/>
            <person name="Dalin E."/>
            <person name="Tice H."/>
            <person name="Bruce D."/>
            <person name="Goodwin L."/>
            <person name="Pitluck S."/>
            <person name="Peters L."/>
            <person name="Mikhailova N."/>
            <person name="Munk A.C.C."/>
            <person name="Kyrpides N."/>
            <person name="Mavromatis K."/>
            <person name="Ivanova N."/>
            <person name="Brettin T."/>
            <person name="Detter J.C."/>
            <person name="Han C."/>
            <person name="Larimer F."/>
            <person name="Land M."/>
            <person name="Hauser L."/>
            <person name="Markowitz V."/>
            <person name="Cheng J.-F."/>
            <person name="Hugenholtz P."/>
            <person name="Woyke T."/>
            <person name="Wu D."/>
            <person name="Brambilla E."/>
            <person name="Klenk H.-P."/>
            <person name="Eisen J.A."/>
        </authorList>
    </citation>
    <scope>NUCLEOTIDE SEQUENCE [LARGE SCALE GENOMIC DNA]</scope>
    <source>
        <strain evidence="8">DSM 18391 / NRRL B-41598 / KBS 63</strain>
    </source>
</reference>
<dbReference type="GO" id="GO:0055085">
    <property type="term" value="P:transmembrane transport"/>
    <property type="evidence" value="ECO:0007669"/>
    <property type="project" value="InterPro"/>
</dbReference>
<evidence type="ECO:0000313" key="8">
    <source>
        <dbReference type="Proteomes" id="UP000006056"/>
    </source>
</evidence>
<name>I3ZL85_TERRK</name>
<gene>
    <name evidence="7" type="ordered locus">Terro_3794</name>
</gene>
<dbReference type="Proteomes" id="UP000006056">
    <property type="component" value="Chromosome"/>
</dbReference>
<feature type="transmembrane region" description="Helical" evidence="5">
    <location>
        <begin position="442"/>
        <end position="461"/>
    </location>
</feature>
<feature type="transmembrane region" description="Helical" evidence="5">
    <location>
        <begin position="349"/>
        <end position="371"/>
    </location>
</feature>
<protein>
    <submittedName>
        <fullName evidence="7">Amino acid transporter</fullName>
    </submittedName>
</protein>
<dbReference type="InterPro" id="IPR004841">
    <property type="entry name" value="AA-permease/SLC12A_dom"/>
</dbReference>
<dbReference type="Pfam" id="PF00324">
    <property type="entry name" value="AA_permease"/>
    <property type="match status" value="1"/>
</dbReference>
<feature type="transmembrane region" description="Helical" evidence="5">
    <location>
        <begin position="377"/>
        <end position="402"/>
    </location>
</feature>
<evidence type="ECO:0000313" key="7">
    <source>
        <dbReference type="EMBL" id="AFL90003.1"/>
    </source>
</evidence>
<evidence type="ECO:0000256" key="5">
    <source>
        <dbReference type="SAM" id="Phobius"/>
    </source>
</evidence>
<comment type="subcellular location">
    <subcellularLocation>
        <location evidence="1">Membrane</location>
        <topology evidence="1">Multi-pass membrane protein</topology>
    </subcellularLocation>
</comment>
<evidence type="ECO:0000256" key="1">
    <source>
        <dbReference type="ARBA" id="ARBA00004141"/>
    </source>
</evidence>
<evidence type="ECO:0000256" key="2">
    <source>
        <dbReference type="ARBA" id="ARBA00022692"/>
    </source>
</evidence>
<feature type="transmembrane region" description="Helical" evidence="5">
    <location>
        <begin position="175"/>
        <end position="194"/>
    </location>
</feature>
<keyword evidence="2 5" id="KW-0812">Transmembrane</keyword>
<dbReference type="HOGENOM" id="CLU_007946_20_2_0"/>
<feature type="transmembrane region" description="Helical" evidence="5">
    <location>
        <begin position="249"/>
        <end position="275"/>
    </location>
</feature>
<evidence type="ECO:0000256" key="4">
    <source>
        <dbReference type="ARBA" id="ARBA00023136"/>
    </source>
</evidence>
<dbReference type="PANTHER" id="PTHR42770:SF7">
    <property type="entry name" value="MEMBRANE PROTEIN"/>
    <property type="match status" value="1"/>
</dbReference>
<feature type="transmembrane region" description="Helical" evidence="5">
    <location>
        <begin position="70"/>
        <end position="91"/>
    </location>
</feature>
<accession>I3ZL85</accession>
<dbReference type="STRING" id="926566.Terro_3794"/>
<keyword evidence="4 5" id="KW-0472">Membrane</keyword>
<keyword evidence="8" id="KW-1185">Reference proteome</keyword>
<dbReference type="InterPro" id="IPR050367">
    <property type="entry name" value="APC_superfamily"/>
</dbReference>
<feature type="transmembrane region" description="Helical" evidence="5">
    <location>
        <begin position="214"/>
        <end position="237"/>
    </location>
</feature>
<feature type="transmembrane region" description="Helical" evidence="5">
    <location>
        <begin position="295"/>
        <end position="328"/>
    </location>
</feature>
<dbReference type="EMBL" id="CP003379">
    <property type="protein sequence ID" value="AFL90003.1"/>
    <property type="molecule type" value="Genomic_DNA"/>
</dbReference>
<organism evidence="7 8">
    <name type="scientific">Terriglobus roseus (strain DSM 18391 / NRRL B-41598 / KBS 63)</name>
    <dbReference type="NCBI Taxonomy" id="926566"/>
    <lineage>
        <taxon>Bacteria</taxon>
        <taxon>Pseudomonadati</taxon>
        <taxon>Acidobacteriota</taxon>
        <taxon>Terriglobia</taxon>
        <taxon>Terriglobales</taxon>
        <taxon>Acidobacteriaceae</taxon>
        <taxon>Terriglobus</taxon>
    </lineage>
</organism>
<feature type="transmembrane region" description="Helical" evidence="5">
    <location>
        <begin position="142"/>
        <end position="163"/>
    </location>
</feature>
<proteinExistence type="predicted"/>
<dbReference type="GO" id="GO:0016020">
    <property type="term" value="C:membrane"/>
    <property type="evidence" value="ECO:0007669"/>
    <property type="project" value="UniProtKB-SubCell"/>
</dbReference>
<dbReference type="eggNOG" id="COG0531">
    <property type="taxonomic scope" value="Bacteria"/>
</dbReference>
<evidence type="ECO:0000256" key="3">
    <source>
        <dbReference type="ARBA" id="ARBA00022989"/>
    </source>
</evidence>
<evidence type="ECO:0000259" key="6">
    <source>
        <dbReference type="Pfam" id="PF00324"/>
    </source>
</evidence>
<feature type="transmembrane region" description="Helical" evidence="5">
    <location>
        <begin position="112"/>
        <end position="136"/>
    </location>
</feature>
<sequence>MPTPNVVRGSSSAAIAEEPAPAQPAAGYGLRQNALSPVEVFAQSVAAIAPSTIPVFAVPMVAGLAGNGAWLVYIVAMAAMMLVGLCISVFARDSSSPGSLYVYVRGNLPPAFAAVVAWGLLFAYISTASSIMGAIISSLVGWHVQVIPLLLPSLIVVIAFAIAYREVKVSAQIMLWVEAASLSLILIVIMITLWKRGFAIDPAQLHLRGVTFSSARLGVMLAIFGFVGFESAAALGSKAKDPLRTIPQAILGSALVAGVFFILCCYAETAGFHSAGRSLGEASAPLRFLASEGGVPLFGVFIDVGVLVALFSGVIACIIASARVLLVMAHDGLLPVWLTKTHARNETPVAAAMIAVLAMDAPVTALTLRGVTGAEVYGLLGTVAVFGFLTAYGVVAAAMPFHLYQRGRLGAGRIALSLGATLIIFLAVLLSIYPIPPAPYRYLPLIYVSYLIVGMSWYVVIRRKKAKS</sequence>
<keyword evidence="3 5" id="KW-1133">Transmembrane helix</keyword>
<dbReference type="RefSeq" id="WP_014787263.1">
    <property type="nucleotide sequence ID" value="NC_018014.1"/>
</dbReference>
<dbReference type="Gene3D" id="1.20.1740.10">
    <property type="entry name" value="Amino acid/polyamine transporter I"/>
    <property type="match status" value="1"/>
</dbReference>